<proteinExistence type="predicted"/>
<evidence type="ECO:0000313" key="2">
    <source>
        <dbReference type="EMBL" id="CAG8496670.1"/>
    </source>
</evidence>
<evidence type="ECO:0000256" key="1">
    <source>
        <dbReference type="SAM" id="Coils"/>
    </source>
</evidence>
<comment type="caution">
    <text evidence="2">The sequence shown here is derived from an EMBL/GenBank/DDBJ whole genome shotgun (WGS) entry which is preliminary data.</text>
</comment>
<dbReference type="Proteomes" id="UP000789831">
    <property type="component" value="Unassembled WGS sequence"/>
</dbReference>
<protein>
    <submittedName>
        <fullName evidence="2">6678_t:CDS:1</fullName>
    </submittedName>
</protein>
<gene>
    <name evidence="2" type="ORF">AGERDE_LOCUS4034</name>
</gene>
<keyword evidence="1" id="KW-0175">Coiled coil</keyword>
<dbReference type="OrthoDB" id="2353960at2759"/>
<keyword evidence="3" id="KW-1185">Reference proteome</keyword>
<dbReference type="EMBL" id="CAJVPL010000434">
    <property type="protein sequence ID" value="CAG8496670.1"/>
    <property type="molecule type" value="Genomic_DNA"/>
</dbReference>
<sequence>MASIEEIRQEVEVAKEQLVKAEAALEKFNEGEDEGLLLKKLRRHRKELDEEDKQEDWEKQVRLLQDRLTAAAAQPATPVPDSMDMTLKRKHYAPTYLNELSGIILNYRTESPDIPLSLYHSVFATFKDDFSSLKAEAGDFESLGKLVLDMQEFYNVEDDRLAKFTSWTSKYFNCSVDTLPLGGHNEADLHII</sequence>
<reference evidence="2" key="1">
    <citation type="submission" date="2021-06" db="EMBL/GenBank/DDBJ databases">
        <authorList>
            <person name="Kallberg Y."/>
            <person name="Tangrot J."/>
            <person name="Rosling A."/>
        </authorList>
    </citation>
    <scope>NUCLEOTIDE SEQUENCE</scope>
    <source>
        <strain evidence="2">MT106</strain>
    </source>
</reference>
<name>A0A9N8ZI55_9GLOM</name>
<organism evidence="2 3">
    <name type="scientific">Ambispora gerdemannii</name>
    <dbReference type="NCBI Taxonomy" id="144530"/>
    <lineage>
        <taxon>Eukaryota</taxon>
        <taxon>Fungi</taxon>
        <taxon>Fungi incertae sedis</taxon>
        <taxon>Mucoromycota</taxon>
        <taxon>Glomeromycotina</taxon>
        <taxon>Glomeromycetes</taxon>
        <taxon>Archaeosporales</taxon>
        <taxon>Ambisporaceae</taxon>
        <taxon>Ambispora</taxon>
    </lineage>
</organism>
<feature type="coiled-coil region" evidence="1">
    <location>
        <begin position="4"/>
        <end position="74"/>
    </location>
</feature>
<evidence type="ECO:0000313" key="3">
    <source>
        <dbReference type="Proteomes" id="UP000789831"/>
    </source>
</evidence>
<accession>A0A9N8ZI55</accession>
<dbReference type="AlphaFoldDB" id="A0A9N8ZI55"/>